<organism evidence="1 2">
    <name type="scientific">Embleya hyalina</name>
    <dbReference type="NCBI Taxonomy" id="516124"/>
    <lineage>
        <taxon>Bacteria</taxon>
        <taxon>Bacillati</taxon>
        <taxon>Actinomycetota</taxon>
        <taxon>Actinomycetes</taxon>
        <taxon>Kitasatosporales</taxon>
        <taxon>Streptomycetaceae</taxon>
        <taxon>Embleya</taxon>
    </lineage>
</organism>
<dbReference type="EMBL" id="BIFH01000025">
    <property type="protein sequence ID" value="GCD97829.1"/>
    <property type="molecule type" value="Genomic_DNA"/>
</dbReference>
<dbReference type="OrthoDB" id="3537017at2"/>
<protein>
    <submittedName>
        <fullName evidence="1">Uncharacterized protein</fullName>
    </submittedName>
</protein>
<dbReference type="Proteomes" id="UP000286931">
    <property type="component" value="Unassembled WGS sequence"/>
</dbReference>
<keyword evidence="2" id="KW-1185">Reference proteome</keyword>
<accession>A0A401YTD0</accession>
<gene>
    <name evidence="1" type="ORF">EHYA_05526</name>
</gene>
<reference evidence="1 2" key="1">
    <citation type="submission" date="2018-12" db="EMBL/GenBank/DDBJ databases">
        <title>Draft genome sequence of Embleya hyalina NBRC 13850T.</title>
        <authorList>
            <person name="Komaki H."/>
            <person name="Hosoyama A."/>
            <person name="Kimura A."/>
            <person name="Ichikawa N."/>
            <person name="Tamura T."/>
        </authorList>
    </citation>
    <scope>NUCLEOTIDE SEQUENCE [LARGE SCALE GENOMIC DNA]</scope>
    <source>
        <strain evidence="1 2">NBRC 13850</strain>
    </source>
</reference>
<dbReference type="RefSeq" id="WP_126639778.1">
    <property type="nucleotide sequence ID" value="NZ_BIFH01000025.1"/>
</dbReference>
<sequence>MGGRPSWVAQRVMDHAERHGMGIVFTLEGNPAIEALGLVVRAQRSVDVLTTRPVFVARE</sequence>
<evidence type="ECO:0000313" key="1">
    <source>
        <dbReference type="EMBL" id="GCD97829.1"/>
    </source>
</evidence>
<proteinExistence type="predicted"/>
<evidence type="ECO:0000313" key="2">
    <source>
        <dbReference type="Proteomes" id="UP000286931"/>
    </source>
</evidence>
<dbReference type="AlphaFoldDB" id="A0A401YTD0"/>
<comment type="caution">
    <text evidence="1">The sequence shown here is derived from an EMBL/GenBank/DDBJ whole genome shotgun (WGS) entry which is preliminary data.</text>
</comment>
<name>A0A401YTD0_9ACTN</name>